<dbReference type="GeneTree" id="ENSGT01030000236979"/>
<sequence>MCCGVTDLPAFLTNPTSASTKIVCNLFSFTVLTTLMAARSKQHLEVMFTVLPAFKLMSLPTPKLTNSLPNYQ</sequence>
<dbReference type="OMA" id="LEVMFTV"/>
<keyword evidence="2" id="KW-1185">Reference proteome</keyword>
<reference evidence="1" key="3">
    <citation type="submission" date="2025-09" db="UniProtKB">
        <authorList>
            <consortium name="Ensembl"/>
        </authorList>
    </citation>
    <scope>IDENTIFICATION</scope>
</reference>
<reference evidence="1 2" key="1">
    <citation type="submission" date="2022-01" db="EMBL/GenBank/DDBJ databases">
        <title>A chromosome-scale genome assembly of the false clownfish, Amphiprion ocellaris.</title>
        <authorList>
            <person name="Ryu T."/>
        </authorList>
    </citation>
    <scope>NUCLEOTIDE SEQUENCE [LARGE SCALE GENOMIC DNA]</scope>
</reference>
<dbReference type="Ensembl" id="ENSAOCT00000007637.2">
    <property type="protein sequence ID" value="ENSAOCP00000022564.2"/>
    <property type="gene ID" value="ENSAOCG00000008101.2"/>
</dbReference>
<protein>
    <submittedName>
        <fullName evidence="1">Uncharacterized protein</fullName>
    </submittedName>
</protein>
<accession>A0A3Q1CB42</accession>
<reference evidence="1" key="2">
    <citation type="submission" date="2025-08" db="UniProtKB">
        <authorList>
            <consortium name="Ensembl"/>
        </authorList>
    </citation>
    <scope>IDENTIFICATION</scope>
</reference>
<dbReference type="Proteomes" id="UP001501940">
    <property type="component" value="Chromosome 11"/>
</dbReference>
<proteinExistence type="predicted"/>
<evidence type="ECO:0000313" key="2">
    <source>
        <dbReference type="Proteomes" id="UP001501940"/>
    </source>
</evidence>
<evidence type="ECO:0000313" key="1">
    <source>
        <dbReference type="Ensembl" id="ENSAOCP00000022564.2"/>
    </source>
</evidence>
<organism evidence="1 2">
    <name type="scientific">Amphiprion ocellaris</name>
    <name type="common">Clown anemonefish</name>
    <dbReference type="NCBI Taxonomy" id="80972"/>
    <lineage>
        <taxon>Eukaryota</taxon>
        <taxon>Metazoa</taxon>
        <taxon>Chordata</taxon>
        <taxon>Craniata</taxon>
        <taxon>Vertebrata</taxon>
        <taxon>Euteleostomi</taxon>
        <taxon>Actinopterygii</taxon>
        <taxon>Neopterygii</taxon>
        <taxon>Teleostei</taxon>
        <taxon>Neoteleostei</taxon>
        <taxon>Acanthomorphata</taxon>
        <taxon>Ovalentaria</taxon>
        <taxon>Pomacentridae</taxon>
        <taxon>Amphiprion</taxon>
    </lineage>
</organism>
<dbReference type="AlphaFoldDB" id="A0A3Q1CB42"/>
<name>A0A3Q1CB42_AMPOC</name>